<dbReference type="RefSeq" id="WP_367724092.1">
    <property type="nucleotide sequence ID" value="NZ_JBFOCI010000003.1"/>
</dbReference>
<name>A0ABV3R159_9HYPH</name>
<keyword evidence="2" id="KW-0812">Transmembrane</keyword>
<accession>A0ABV3R159</accession>
<feature type="domain" description="EAL" evidence="3">
    <location>
        <begin position="148"/>
        <end position="390"/>
    </location>
</feature>
<dbReference type="Gene3D" id="3.20.20.450">
    <property type="entry name" value="EAL domain"/>
    <property type="match status" value="1"/>
</dbReference>
<keyword evidence="2" id="KW-1133">Transmembrane helix</keyword>
<reference evidence="4 5" key="1">
    <citation type="submission" date="2024-06" db="EMBL/GenBank/DDBJ databases">
        <authorList>
            <person name="Tuo L."/>
        </authorList>
    </citation>
    <scope>NUCLEOTIDE SEQUENCE [LARGE SCALE GENOMIC DNA]</scope>
    <source>
        <strain evidence="4 5">ZMM04-5</strain>
    </source>
</reference>
<keyword evidence="5" id="KW-1185">Reference proteome</keyword>
<dbReference type="SUPFAM" id="SSF141868">
    <property type="entry name" value="EAL domain-like"/>
    <property type="match status" value="1"/>
</dbReference>
<evidence type="ECO:0000259" key="3">
    <source>
        <dbReference type="PROSITE" id="PS50883"/>
    </source>
</evidence>
<evidence type="ECO:0000256" key="1">
    <source>
        <dbReference type="SAM" id="MobiDB-lite"/>
    </source>
</evidence>
<organism evidence="4 5">
    <name type="scientific">Mesorhizobium marinum</name>
    <dbReference type="NCBI Taxonomy" id="3228790"/>
    <lineage>
        <taxon>Bacteria</taxon>
        <taxon>Pseudomonadati</taxon>
        <taxon>Pseudomonadota</taxon>
        <taxon>Alphaproteobacteria</taxon>
        <taxon>Hyphomicrobiales</taxon>
        <taxon>Phyllobacteriaceae</taxon>
        <taxon>Mesorhizobium</taxon>
    </lineage>
</organism>
<comment type="caution">
    <text evidence="4">The sequence shown here is derived from an EMBL/GenBank/DDBJ whole genome shotgun (WGS) entry which is preliminary data.</text>
</comment>
<evidence type="ECO:0000313" key="5">
    <source>
        <dbReference type="Proteomes" id="UP001556196"/>
    </source>
</evidence>
<dbReference type="EMBL" id="JBFOCI010000003">
    <property type="protein sequence ID" value="MEW9806968.1"/>
    <property type="molecule type" value="Genomic_DNA"/>
</dbReference>
<dbReference type="Proteomes" id="UP001556196">
    <property type="component" value="Unassembled WGS sequence"/>
</dbReference>
<dbReference type="InterPro" id="IPR001633">
    <property type="entry name" value="EAL_dom"/>
</dbReference>
<dbReference type="PROSITE" id="PS50883">
    <property type="entry name" value="EAL"/>
    <property type="match status" value="1"/>
</dbReference>
<dbReference type="InterPro" id="IPR035919">
    <property type="entry name" value="EAL_sf"/>
</dbReference>
<protein>
    <submittedName>
        <fullName evidence="4">EAL domain-containing protein</fullName>
    </submittedName>
</protein>
<feature type="transmembrane region" description="Helical" evidence="2">
    <location>
        <begin position="37"/>
        <end position="58"/>
    </location>
</feature>
<evidence type="ECO:0000256" key="2">
    <source>
        <dbReference type="SAM" id="Phobius"/>
    </source>
</evidence>
<dbReference type="SMART" id="SM00052">
    <property type="entry name" value="EAL"/>
    <property type="match status" value="1"/>
</dbReference>
<evidence type="ECO:0000313" key="4">
    <source>
        <dbReference type="EMBL" id="MEW9806968.1"/>
    </source>
</evidence>
<feature type="region of interest" description="Disordered" evidence="1">
    <location>
        <begin position="109"/>
        <end position="148"/>
    </location>
</feature>
<keyword evidence="2" id="KW-0472">Membrane</keyword>
<sequence length="390" mass="41378">MQRILLAIGGAAAFCAGVTFLLQIAIARGLPAADIVLVTSSATLLLSLGAAALAYRAFNRARLLTHELERLTRSMDAAIKDLSVRGDRDATRLDDLNALVTLKLSAPTKHKADDGVPTEDASTEATSRRSSPRKGKPAQLPASEPAEASGVDVAIRRMVAGGQADLSLQPIIAPGRGEAGGFEVHFHIEPEEGKPVDIRRLEGHVADVRPAAFERLAMVSAAEAIRRGLGDISERKPLHVAVSDALLDDKMELAAVLDTFKLHPSLARSIVVSMPEDLLQSTEHTEVFGQLSGLGIRLAAEDWPGSLDELETVKGSGVGMVKVAADRLLDRAKTRKGAPNGAAIVEMAEKARIDVIATDVQSEEDAVSLIDMGIDLMTGDRLSAPRRLEA</sequence>
<dbReference type="Pfam" id="PF00563">
    <property type="entry name" value="EAL"/>
    <property type="match status" value="1"/>
</dbReference>
<gene>
    <name evidence="4" type="ORF">ABUE31_13335</name>
</gene>
<proteinExistence type="predicted"/>